<evidence type="ECO:0000256" key="1">
    <source>
        <dbReference type="SAM" id="Coils"/>
    </source>
</evidence>
<accession>A0ABR2GNU8</accession>
<comment type="caution">
    <text evidence="2">The sequence shown here is derived from an EMBL/GenBank/DDBJ whole genome shotgun (WGS) entry which is preliminary data.</text>
</comment>
<name>A0ABR2GNU8_9EUKA</name>
<evidence type="ECO:0000313" key="3">
    <source>
        <dbReference type="EMBL" id="KAK8852872.1"/>
    </source>
</evidence>
<keyword evidence="4" id="KW-1185">Reference proteome</keyword>
<gene>
    <name evidence="2" type="ORF">M9Y10_013494</name>
    <name evidence="3" type="ORF">M9Y10_017864</name>
</gene>
<sequence>MSKIFTFIVENQAIQRHLDFDQLNRLPRNIRDLLFQKEEYIVESDVKTQIFNNFIDSFIDSSKNLNVDAENIYQYRLLSDEFNFLKDELTNSEYENAFKISILLNIQKAKNCDRTAIENYISQNLDFYLQNYANYMPKIPVTSLYNIFYNKNRVLNDHEKAYQFIISNDDQNLFILIKSLDSTKLSESTLNESISKQDDHFGFIPSNSFSFIQDQVETLKKEKDELKKQVSDNEKMIFQLIQQNPLKISKGGRSYNPWLPTDVLFIVDGLNKDLFSRSIDAACDAIFNLRITHRKRKTIRYGLIVDLDLTTNPKIFPFSNDFDADQIFTDLGINFEEEENDNFDVARSIVTRSCYSKLFKCAITNFDWKEDSSKFIFFISSSCSLDSDELQNCANELAKNDYYLLCYYFNENAKEEFIKIKEIYENLSKTSFFDLNEIIDVIVENKLEYLSSITYARPINNVEIFLE</sequence>
<protein>
    <recommendedName>
        <fullName evidence="5">VWFA domain-containing protein</fullName>
    </recommendedName>
</protein>
<organism evidence="2 4">
    <name type="scientific">Tritrichomonas musculus</name>
    <dbReference type="NCBI Taxonomy" id="1915356"/>
    <lineage>
        <taxon>Eukaryota</taxon>
        <taxon>Metamonada</taxon>
        <taxon>Parabasalia</taxon>
        <taxon>Tritrichomonadida</taxon>
        <taxon>Tritrichomonadidae</taxon>
        <taxon>Tritrichomonas</taxon>
    </lineage>
</organism>
<evidence type="ECO:0000313" key="4">
    <source>
        <dbReference type="Proteomes" id="UP001470230"/>
    </source>
</evidence>
<dbReference type="EMBL" id="JAPFFF010000183">
    <property type="protein sequence ID" value="KAK8835336.1"/>
    <property type="molecule type" value="Genomic_DNA"/>
</dbReference>
<proteinExistence type="predicted"/>
<dbReference type="Proteomes" id="UP001470230">
    <property type="component" value="Unassembled WGS sequence"/>
</dbReference>
<dbReference type="EMBL" id="JAPFFF010000023">
    <property type="protein sequence ID" value="KAK8852872.1"/>
    <property type="molecule type" value="Genomic_DNA"/>
</dbReference>
<evidence type="ECO:0008006" key="5">
    <source>
        <dbReference type="Google" id="ProtNLM"/>
    </source>
</evidence>
<evidence type="ECO:0000313" key="2">
    <source>
        <dbReference type="EMBL" id="KAK8835336.1"/>
    </source>
</evidence>
<reference evidence="2 4" key="1">
    <citation type="submission" date="2024-04" db="EMBL/GenBank/DDBJ databases">
        <title>Tritrichomonas musculus Genome.</title>
        <authorList>
            <person name="Alves-Ferreira E."/>
            <person name="Grigg M."/>
            <person name="Lorenzi H."/>
            <person name="Galac M."/>
        </authorList>
    </citation>
    <scope>NUCLEOTIDE SEQUENCE [LARGE SCALE GENOMIC DNA]</scope>
    <source>
        <strain evidence="2 4">EAF2021</strain>
    </source>
</reference>
<keyword evidence="1" id="KW-0175">Coiled coil</keyword>
<feature type="coiled-coil region" evidence="1">
    <location>
        <begin position="209"/>
        <end position="236"/>
    </location>
</feature>